<keyword evidence="3" id="KW-1185">Reference proteome</keyword>
<accession>A0A3N4II90</accession>
<dbReference type="Proteomes" id="UP000275078">
    <property type="component" value="Unassembled WGS sequence"/>
</dbReference>
<name>A0A3N4II90_ASCIM</name>
<feature type="region of interest" description="Disordered" evidence="1">
    <location>
        <begin position="64"/>
        <end position="119"/>
    </location>
</feature>
<feature type="compositionally biased region" description="Basic and acidic residues" evidence="1">
    <location>
        <begin position="1"/>
        <end position="10"/>
    </location>
</feature>
<evidence type="ECO:0000313" key="3">
    <source>
        <dbReference type="Proteomes" id="UP000275078"/>
    </source>
</evidence>
<evidence type="ECO:0000313" key="2">
    <source>
        <dbReference type="EMBL" id="RPA81374.1"/>
    </source>
</evidence>
<reference evidence="2 3" key="1">
    <citation type="journal article" date="2018" name="Nat. Ecol. Evol.">
        <title>Pezizomycetes genomes reveal the molecular basis of ectomycorrhizal truffle lifestyle.</title>
        <authorList>
            <person name="Murat C."/>
            <person name="Payen T."/>
            <person name="Noel B."/>
            <person name="Kuo A."/>
            <person name="Morin E."/>
            <person name="Chen J."/>
            <person name="Kohler A."/>
            <person name="Krizsan K."/>
            <person name="Balestrini R."/>
            <person name="Da Silva C."/>
            <person name="Montanini B."/>
            <person name="Hainaut M."/>
            <person name="Levati E."/>
            <person name="Barry K.W."/>
            <person name="Belfiori B."/>
            <person name="Cichocki N."/>
            <person name="Clum A."/>
            <person name="Dockter R.B."/>
            <person name="Fauchery L."/>
            <person name="Guy J."/>
            <person name="Iotti M."/>
            <person name="Le Tacon F."/>
            <person name="Lindquist E.A."/>
            <person name="Lipzen A."/>
            <person name="Malagnac F."/>
            <person name="Mello A."/>
            <person name="Molinier V."/>
            <person name="Miyauchi S."/>
            <person name="Poulain J."/>
            <person name="Riccioni C."/>
            <person name="Rubini A."/>
            <person name="Sitrit Y."/>
            <person name="Splivallo R."/>
            <person name="Traeger S."/>
            <person name="Wang M."/>
            <person name="Zifcakova L."/>
            <person name="Wipf D."/>
            <person name="Zambonelli A."/>
            <person name="Paolocci F."/>
            <person name="Nowrousian M."/>
            <person name="Ottonello S."/>
            <person name="Baldrian P."/>
            <person name="Spatafora J.W."/>
            <person name="Henrissat B."/>
            <person name="Nagy L.G."/>
            <person name="Aury J.M."/>
            <person name="Wincker P."/>
            <person name="Grigoriev I.V."/>
            <person name="Bonfante P."/>
            <person name="Martin F.M."/>
        </authorList>
    </citation>
    <scope>NUCLEOTIDE SEQUENCE [LARGE SCALE GENOMIC DNA]</scope>
    <source>
        <strain evidence="2 3">RN42</strain>
    </source>
</reference>
<gene>
    <name evidence="2" type="ORF">BJ508DRAFT_414810</name>
</gene>
<evidence type="ECO:0000256" key="1">
    <source>
        <dbReference type="SAM" id="MobiDB-lite"/>
    </source>
</evidence>
<feature type="region of interest" description="Disordered" evidence="1">
    <location>
        <begin position="1"/>
        <end position="26"/>
    </location>
</feature>
<protein>
    <submittedName>
        <fullName evidence="2">Uncharacterized protein</fullName>
    </submittedName>
</protein>
<proteinExistence type="predicted"/>
<organism evidence="2 3">
    <name type="scientific">Ascobolus immersus RN42</name>
    <dbReference type="NCBI Taxonomy" id="1160509"/>
    <lineage>
        <taxon>Eukaryota</taxon>
        <taxon>Fungi</taxon>
        <taxon>Dikarya</taxon>
        <taxon>Ascomycota</taxon>
        <taxon>Pezizomycotina</taxon>
        <taxon>Pezizomycetes</taxon>
        <taxon>Pezizales</taxon>
        <taxon>Ascobolaceae</taxon>
        <taxon>Ascobolus</taxon>
    </lineage>
</organism>
<dbReference type="EMBL" id="ML119680">
    <property type="protein sequence ID" value="RPA81374.1"/>
    <property type="molecule type" value="Genomic_DNA"/>
</dbReference>
<dbReference type="AlphaFoldDB" id="A0A3N4II90"/>
<sequence length="174" mass="18479">MKEPREDCTRAPECPALPRMGRRRTNSVFYLESEPVSEDEATPEPAPVCAADCRVQAFDSKTLSSGIHLGGSEMGPEAALELSQCTSESSPPQPGAAHPPATPYLSPVDSPKNSESKTGYFEHLENMDDMVAMNLESPGVSTGSSVSSLENARSSSFAMIKGQMVLLQDQGATA</sequence>